<dbReference type="Proteomes" id="UP000186136">
    <property type="component" value="Unassembled WGS sequence"/>
</dbReference>
<sequence length="265" mass="30476">MGESLAKDENENYSKRGDDNRISEDNSVMEVRYDISETSNFNETRALFIANITDALDMEDFKSIMVEEAKKKDCTIERAWLNSSRSHCYVLCSDTPGAVAIQAKLNGYNFIEKSSVSTEEADSQNRLFADFVPVRAIESWIEQEKEGPTDGVWKITYVEKPSKENLGTFFKLVIHEMVNYPNSSLGYIRLQRNNRSASKSRKAKDIIAVSTYVPGRVRPPARRIGKIDRLRGRDRARYEHKLYKPSQTFRLRTSDTYIPNYGSRQ</sequence>
<comment type="caution">
    <text evidence="2">The sequence shown here is derived from an EMBL/GenBank/DDBJ whole genome shotgun (WGS) entry which is preliminary data.</text>
</comment>
<evidence type="ECO:0000313" key="3">
    <source>
        <dbReference type="Proteomes" id="UP000186136"/>
    </source>
</evidence>
<keyword evidence="3" id="KW-1185">Reference proteome</keyword>
<dbReference type="EMBL" id="BDGI01000028">
    <property type="protein sequence ID" value="GAV27289.1"/>
    <property type="molecule type" value="Genomic_DNA"/>
</dbReference>
<dbReference type="InterPro" id="IPR035979">
    <property type="entry name" value="RBD_domain_sf"/>
</dbReference>
<protein>
    <submittedName>
        <fullName evidence="2">Uncharacterized protein</fullName>
    </submittedName>
</protein>
<accession>A0A1Q2YCM2</accession>
<dbReference type="AlphaFoldDB" id="A0A1Q2YCM2"/>
<dbReference type="OrthoDB" id="5348404at2759"/>
<feature type="region of interest" description="Disordered" evidence="1">
    <location>
        <begin position="1"/>
        <end position="21"/>
    </location>
</feature>
<gene>
    <name evidence="2" type="ORF">PMKS-000753</name>
</gene>
<evidence type="ECO:0000313" key="2">
    <source>
        <dbReference type="EMBL" id="GAV27289.1"/>
    </source>
</evidence>
<dbReference type="GO" id="GO:0003676">
    <property type="term" value="F:nucleic acid binding"/>
    <property type="evidence" value="ECO:0007669"/>
    <property type="project" value="InterPro"/>
</dbReference>
<proteinExistence type="predicted"/>
<dbReference type="SUPFAM" id="SSF54928">
    <property type="entry name" value="RNA-binding domain, RBD"/>
    <property type="match status" value="1"/>
</dbReference>
<organism evidence="2 3">
    <name type="scientific">Pichia membranifaciens</name>
    <dbReference type="NCBI Taxonomy" id="4926"/>
    <lineage>
        <taxon>Eukaryota</taxon>
        <taxon>Fungi</taxon>
        <taxon>Dikarya</taxon>
        <taxon>Ascomycota</taxon>
        <taxon>Saccharomycotina</taxon>
        <taxon>Pichiomycetes</taxon>
        <taxon>Pichiales</taxon>
        <taxon>Pichiaceae</taxon>
        <taxon>Pichia</taxon>
    </lineage>
</organism>
<reference evidence="2 3" key="1">
    <citation type="submission" date="2016-08" db="EMBL/GenBank/DDBJ databases">
        <title>Whole genome shotgun sequence of Pichia membranifaciens KS47-1.</title>
        <authorList>
            <person name="Konishi M."/>
            <person name="Ishida M."/>
            <person name="Arakawa T."/>
            <person name="Kato Y."/>
            <person name="Horiuchi J."/>
        </authorList>
    </citation>
    <scope>NUCLEOTIDE SEQUENCE [LARGE SCALE GENOMIC DNA]</scope>
    <source>
        <strain evidence="2 3">KS47-1</strain>
    </source>
</reference>
<evidence type="ECO:0000256" key="1">
    <source>
        <dbReference type="SAM" id="MobiDB-lite"/>
    </source>
</evidence>
<name>A0A1Q2YCM2_9ASCO</name>